<dbReference type="PROSITE" id="PS00111">
    <property type="entry name" value="PGLYCERATE_KINASE"/>
    <property type="match status" value="1"/>
</dbReference>
<feature type="binding site" evidence="11">
    <location>
        <position position="36"/>
    </location>
    <ligand>
        <name>substrate</name>
    </ligand>
</feature>
<keyword evidence="11" id="KW-0324">Glycolysis</keyword>
<gene>
    <name evidence="11 15" type="primary">pgk</name>
    <name evidence="15" type="ORF">DPQ33_08140</name>
</gene>
<feature type="binding site" evidence="11 13">
    <location>
        <position position="319"/>
    </location>
    <ligand>
        <name>ATP</name>
        <dbReference type="ChEBI" id="CHEBI:30616"/>
    </ligand>
</feature>
<evidence type="ECO:0000256" key="5">
    <source>
        <dbReference type="ARBA" id="ARBA00013061"/>
    </source>
</evidence>
<comment type="caution">
    <text evidence="15">The sequence shown here is derived from an EMBL/GenBank/DDBJ whole genome shotgun (WGS) entry which is preliminary data.</text>
</comment>
<dbReference type="PRINTS" id="PR00477">
    <property type="entry name" value="PHGLYCKINASE"/>
</dbReference>
<comment type="pathway">
    <text evidence="11">Carbohydrate degradation; glycolysis; pyruvate from D-glyceraldehyde 3-phosphate: step 2/5.</text>
</comment>
<comment type="caution">
    <text evidence="11">Lacks conserved residue(s) required for the propagation of feature annotation.</text>
</comment>
<evidence type="ECO:0000256" key="8">
    <source>
        <dbReference type="ARBA" id="ARBA00022741"/>
    </source>
</evidence>
<dbReference type="Pfam" id="PF00162">
    <property type="entry name" value="PGK"/>
    <property type="match status" value="1"/>
</dbReference>
<dbReference type="EC" id="2.7.2.3" evidence="5 11"/>
<keyword evidence="6 11" id="KW-0963">Cytoplasm</keyword>
<organism evidence="15 16">
    <name type="scientific">Oceanidesulfovibrio indonesiensis</name>
    <dbReference type="NCBI Taxonomy" id="54767"/>
    <lineage>
        <taxon>Bacteria</taxon>
        <taxon>Pseudomonadati</taxon>
        <taxon>Thermodesulfobacteriota</taxon>
        <taxon>Desulfovibrionia</taxon>
        <taxon>Desulfovibrionales</taxon>
        <taxon>Desulfovibrionaceae</taxon>
        <taxon>Oceanidesulfovibrio</taxon>
    </lineage>
</organism>
<feature type="binding site" evidence="11 12">
    <location>
        <begin position="21"/>
        <end position="23"/>
    </location>
    <ligand>
        <name>substrate</name>
    </ligand>
</feature>
<evidence type="ECO:0000256" key="11">
    <source>
        <dbReference type="HAMAP-Rule" id="MF_00145"/>
    </source>
</evidence>
<dbReference type="PIRSF" id="PIRSF000724">
    <property type="entry name" value="Pgk"/>
    <property type="match status" value="1"/>
</dbReference>
<dbReference type="HAMAP" id="MF_00145">
    <property type="entry name" value="Phosphoglyc_kinase"/>
    <property type="match status" value="1"/>
</dbReference>
<feature type="binding site" evidence="11">
    <location>
        <position position="146"/>
    </location>
    <ligand>
        <name>substrate</name>
    </ligand>
</feature>
<feature type="binding site" evidence="11 12">
    <location>
        <begin position="59"/>
        <end position="62"/>
    </location>
    <ligand>
        <name>substrate</name>
    </ligand>
</feature>
<dbReference type="OrthoDB" id="9808460at2"/>
<comment type="subunit">
    <text evidence="4 11">Monomer.</text>
</comment>
<evidence type="ECO:0000313" key="16">
    <source>
        <dbReference type="Proteomes" id="UP000448292"/>
    </source>
</evidence>
<proteinExistence type="inferred from homology"/>
<keyword evidence="16" id="KW-1185">Reference proteome</keyword>
<dbReference type="GO" id="GO:0005524">
    <property type="term" value="F:ATP binding"/>
    <property type="evidence" value="ECO:0007669"/>
    <property type="project" value="UniProtKB-KW"/>
</dbReference>
<dbReference type="EMBL" id="QMIE01000006">
    <property type="protein sequence ID" value="TVM17603.1"/>
    <property type="molecule type" value="Genomic_DNA"/>
</dbReference>
<feature type="binding site" evidence="12">
    <location>
        <position position="113"/>
    </location>
    <ligand>
        <name>(2R)-3-phosphoglycerate</name>
        <dbReference type="ChEBI" id="CHEBI:58272"/>
    </ligand>
</feature>
<dbReference type="InterPro" id="IPR036043">
    <property type="entry name" value="Phosphoglycerate_kinase_sf"/>
</dbReference>
<keyword evidence="7 11" id="KW-0808">Transferase</keyword>
<dbReference type="RefSeq" id="WP_144302722.1">
    <property type="nucleotide sequence ID" value="NZ_QMIE01000006.1"/>
</dbReference>
<dbReference type="GO" id="GO:0005829">
    <property type="term" value="C:cytosol"/>
    <property type="evidence" value="ECO:0007669"/>
    <property type="project" value="TreeGrafter"/>
</dbReference>
<dbReference type="UniPathway" id="UPA00109">
    <property type="reaction ID" value="UER00185"/>
</dbReference>
<dbReference type="SUPFAM" id="SSF53748">
    <property type="entry name" value="Phosphoglycerate kinase"/>
    <property type="match status" value="1"/>
</dbReference>
<dbReference type="FunFam" id="3.40.50.1260:FF:000001">
    <property type="entry name" value="Phosphoglycerate kinase"/>
    <property type="match status" value="1"/>
</dbReference>
<evidence type="ECO:0000256" key="10">
    <source>
        <dbReference type="ARBA" id="ARBA00022840"/>
    </source>
</evidence>
<comment type="catalytic activity">
    <reaction evidence="1 11 14">
        <text>(2R)-3-phosphoglycerate + ATP = (2R)-3-phospho-glyceroyl phosphate + ADP</text>
        <dbReference type="Rhea" id="RHEA:14801"/>
        <dbReference type="ChEBI" id="CHEBI:30616"/>
        <dbReference type="ChEBI" id="CHEBI:57604"/>
        <dbReference type="ChEBI" id="CHEBI:58272"/>
        <dbReference type="ChEBI" id="CHEBI:456216"/>
        <dbReference type="EC" id="2.7.2.3"/>
    </reaction>
</comment>
<evidence type="ECO:0000256" key="12">
    <source>
        <dbReference type="PIRSR" id="PIRSR000724-1"/>
    </source>
</evidence>
<feature type="binding site" evidence="11">
    <location>
        <position position="113"/>
    </location>
    <ligand>
        <name>substrate</name>
    </ligand>
</feature>
<dbReference type="GO" id="GO:0006094">
    <property type="term" value="P:gluconeogenesis"/>
    <property type="evidence" value="ECO:0007669"/>
    <property type="project" value="TreeGrafter"/>
</dbReference>
<dbReference type="PANTHER" id="PTHR11406:SF23">
    <property type="entry name" value="PHOSPHOGLYCERATE KINASE 1, CHLOROPLASTIC-RELATED"/>
    <property type="match status" value="1"/>
</dbReference>
<feature type="binding site" evidence="12">
    <location>
        <position position="36"/>
    </location>
    <ligand>
        <name>(2R)-3-phosphoglycerate</name>
        <dbReference type="ChEBI" id="CHEBI:58272"/>
    </ligand>
</feature>
<name>A0A7M3MFS6_9BACT</name>
<evidence type="ECO:0000256" key="7">
    <source>
        <dbReference type="ARBA" id="ARBA00022679"/>
    </source>
</evidence>
<feature type="binding site" evidence="11 13">
    <location>
        <position position="197"/>
    </location>
    <ligand>
        <name>ATP</name>
        <dbReference type="ChEBI" id="CHEBI:30616"/>
    </ligand>
</feature>
<evidence type="ECO:0000256" key="4">
    <source>
        <dbReference type="ARBA" id="ARBA00011245"/>
    </source>
</evidence>
<accession>A0A7M3MFS6</accession>
<dbReference type="InterPro" id="IPR015911">
    <property type="entry name" value="Phosphoglycerate_kinase_CS"/>
</dbReference>
<comment type="similarity">
    <text evidence="3 11 14">Belongs to the phosphoglycerate kinase family.</text>
</comment>
<dbReference type="Gene3D" id="3.40.50.1260">
    <property type="entry name" value="Phosphoglycerate kinase, N-terminal domain"/>
    <property type="match status" value="2"/>
</dbReference>
<dbReference type="GO" id="GO:0043531">
    <property type="term" value="F:ADP binding"/>
    <property type="evidence" value="ECO:0007669"/>
    <property type="project" value="TreeGrafter"/>
</dbReference>
<reference evidence="15 16" key="1">
    <citation type="submission" date="2018-06" db="EMBL/GenBank/DDBJ databases">
        <title>Complete genome of Desulfovibrio indonesiensis P37SLT.</title>
        <authorList>
            <person name="Crispim J.S."/>
            <person name="Vidigal P.M.P."/>
            <person name="Silva L.C.F."/>
            <person name="Laguardia C.N."/>
            <person name="Araujo L.C."/>
            <person name="Dias R.S."/>
            <person name="Sousa M.P."/>
            <person name="Paula S.O."/>
            <person name="Silva C."/>
        </authorList>
    </citation>
    <scope>NUCLEOTIDE SEQUENCE [LARGE SCALE GENOMIC DNA]</scope>
    <source>
        <strain evidence="15 16">P37SLT</strain>
    </source>
</reference>
<feature type="binding site" evidence="12">
    <location>
        <position position="146"/>
    </location>
    <ligand>
        <name>(2R)-3-phosphoglycerate</name>
        <dbReference type="ChEBI" id="CHEBI:58272"/>
    </ligand>
</feature>
<comment type="subcellular location">
    <subcellularLocation>
        <location evidence="2 11">Cytoplasm</location>
    </subcellularLocation>
</comment>
<dbReference type="Proteomes" id="UP000448292">
    <property type="component" value="Unassembled WGS sequence"/>
</dbReference>
<sequence length="392" mass="41571">MAVQSMKDVELGGKRVLIREDFNVPLKDGVVQDDTRIRMALPTIRAALDAGAHVILMSHMGRPKEGEFDEALSLKPVAAALEKALDQPVELVRDWEGGVDAGPDKILLLENIRFAKGEKADDDELGRKLAALCDVFVFDAFGAAHRAQASTHSVMKHAPVVVAGLLMEKELDSLGKAIENPQRPLVAILGGAKVSSKLGVLKNLVSKVDVLIVGGGIANTFLAAAGKNVGKSLHEPDLIEDAKAIMKMAEEKGVEMPLPEDAVIASELSKNARPHLESVDVINDEDMILDIGPQTAKKYGDLIKGAKTVLWNGPVGAFEYDQFAGGTKVLGYAIKDSEAFSVVGGGDVVSALEMFGLADGVSYISTGGGSFLEFVEGKELPAVKLLKERSAG</sequence>
<evidence type="ECO:0000256" key="1">
    <source>
        <dbReference type="ARBA" id="ARBA00000642"/>
    </source>
</evidence>
<dbReference type="InterPro" id="IPR015824">
    <property type="entry name" value="Phosphoglycerate_kinase_N"/>
</dbReference>
<evidence type="ECO:0000256" key="2">
    <source>
        <dbReference type="ARBA" id="ARBA00004496"/>
    </source>
</evidence>
<evidence type="ECO:0000256" key="6">
    <source>
        <dbReference type="ARBA" id="ARBA00022490"/>
    </source>
</evidence>
<evidence type="ECO:0000256" key="13">
    <source>
        <dbReference type="PIRSR" id="PIRSR000724-2"/>
    </source>
</evidence>
<keyword evidence="10 11" id="KW-0067">ATP-binding</keyword>
<dbReference type="InterPro" id="IPR001576">
    <property type="entry name" value="Phosphoglycerate_kinase"/>
</dbReference>
<dbReference type="PANTHER" id="PTHR11406">
    <property type="entry name" value="PHOSPHOGLYCERATE KINASE"/>
    <property type="match status" value="1"/>
</dbReference>
<evidence type="ECO:0000256" key="9">
    <source>
        <dbReference type="ARBA" id="ARBA00022777"/>
    </source>
</evidence>
<evidence type="ECO:0000313" key="15">
    <source>
        <dbReference type="EMBL" id="TVM17603.1"/>
    </source>
</evidence>
<dbReference type="AlphaFoldDB" id="A0A7M3MFS6"/>
<keyword evidence="8 11" id="KW-0547">Nucleotide-binding</keyword>
<keyword evidence="9 11" id="KW-0418">Kinase</keyword>
<dbReference type="GO" id="GO:0004618">
    <property type="term" value="F:phosphoglycerate kinase activity"/>
    <property type="evidence" value="ECO:0007669"/>
    <property type="project" value="UniProtKB-UniRule"/>
</dbReference>
<dbReference type="GO" id="GO:0006096">
    <property type="term" value="P:glycolytic process"/>
    <property type="evidence" value="ECO:0007669"/>
    <property type="project" value="UniProtKB-UniRule"/>
</dbReference>
<dbReference type="FunFam" id="3.40.50.1260:FF:000002">
    <property type="entry name" value="Phosphoglycerate kinase"/>
    <property type="match status" value="1"/>
</dbReference>
<protein>
    <recommendedName>
        <fullName evidence="5 11">Phosphoglycerate kinase</fullName>
        <ecNumber evidence="5 11">2.7.2.3</ecNumber>
    </recommendedName>
</protein>
<evidence type="ECO:0000256" key="3">
    <source>
        <dbReference type="ARBA" id="ARBA00008982"/>
    </source>
</evidence>
<evidence type="ECO:0000256" key="14">
    <source>
        <dbReference type="RuleBase" id="RU000532"/>
    </source>
</evidence>